<dbReference type="Gene3D" id="3.20.20.80">
    <property type="entry name" value="Glycosidases"/>
    <property type="match status" value="1"/>
</dbReference>
<dbReference type="InterPro" id="IPR001944">
    <property type="entry name" value="Glycoside_Hdrlase_35"/>
</dbReference>
<dbReference type="PANTHER" id="PTHR23421">
    <property type="entry name" value="BETA-GALACTOSIDASE RELATED"/>
    <property type="match status" value="1"/>
</dbReference>
<dbReference type="InterPro" id="IPR008979">
    <property type="entry name" value="Galactose-bd-like_sf"/>
</dbReference>
<keyword evidence="3" id="KW-0732">Signal</keyword>
<dbReference type="Gene3D" id="2.60.120.260">
    <property type="entry name" value="Galactose-binding domain-like"/>
    <property type="match status" value="2"/>
</dbReference>
<organism evidence="5">
    <name type="scientific">Lichtheimia ramosa</name>
    <dbReference type="NCBI Taxonomy" id="688394"/>
    <lineage>
        <taxon>Eukaryota</taxon>
        <taxon>Fungi</taxon>
        <taxon>Fungi incertae sedis</taxon>
        <taxon>Mucoromycota</taxon>
        <taxon>Mucoromycotina</taxon>
        <taxon>Mucoromycetes</taxon>
        <taxon>Mucorales</taxon>
        <taxon>Lichtheimiaceae</taxon>
        <taxon>Lichtheimia</taxon>
    </lineage>
</organism>
<evidence type="ECO:0000256" key="3">
    <source>
        <dbReference type="SAM" id="SignalP"/>
    </source>
</evidence>
<dbReference type="InterPro" id="IPR017853">
    <property type="entry name" value="GH"/>
</dbReference>
<reference evidence="5" key="1">
    <citation type="journal article" date="2014" name="Genome Announc.">
        <title>De novo whole-genome sequence and genome annotation of Lichtheimia ramosa.</title>
        <authorList>
            <person name="Linde J."/>
            <person name="Schwartze V."/>
            <person name="Binder U."/>
            <person name="Lass-Florl C."/>
            <person name="Voigt K."/>
            <person name="Horn F."/>
        </authorList>
    </citation>
    <scope>NUCLEOTIDE SEQUENCE</scope>
    <source>
        <strain evidence="5">JMRC FSU:6197</strain>
    </source>
</reference>
<gene>
    <name evidence="5" type="ORF">LRAMOSA10529</name>
</gene>
<dbReference type="EMBL" id="LK023329">
    <property type="protein sequence ID" value="CDS09169.1"/>
    <property type="molecule type" value="Genomic_DNA"/>
</dbReference>
<evidence type="ECO:0000256" key="2">
    <source>
        <dbReference type="RuleBase" id="RU003679"/>
    </source>
</evidence>
<dbReference type="SUPFAM" id="SSF51445">
    <property type="entry name" value="(Trans)glycosidases"/>
    <property type="match status" value="1"/>
</dbReference>
<dbReference type="Pfam" id="PF01301">
    <property type="entry name" value="Glyco_hydro_35"/>
    <property type="match status" value="1"/>
</dbReference>
<evidence type="ECO:0000313" key="5">
    <source>
        <dbReference type="EMBL" id="CDS09169.1"/>
    </source>
</evidence>
<dbReference type="PRINTS" id="PR00742">
    <property type="entry name" value="GLHYDRLASE35"/>
</dbReference>
<evidence type="ECO:0000259" key="4">
    <source>
        <dbReference type="Pfam" id="PF01301"/>
    </source>
</evidence>
<comment type="similarity">
    <text evidence="1 2">Belongs to the glycosyl hydrolase 35 family.</text>
</comment>
<dbReference type="OrthoDB" id="1657402at2759"/>
<feature type="signal peptide" evidence="3">
    <location>
        <begin position="1"/>
        <end position="18"/>
    </location>
</feature>
<feature type="chain" id="PRO_5001726331" description="Glycoside hydrolase 35 catalytic domain-containing protein" evidence="3">
    <location>
        <begin position="19"/>
        <end position="1033"/>
    </location>
</feature>
<dbReference type="GO" id="GO:0004553">
    <property type="term" value="F:hydrolase activity, hydrolyzing O-glycosyl compounds"/>
    <property type="evidence" value="ECO:0007669"/>
    <property type="project" value="InterPro"/>
</dbReference>
<dbReference type="AlphaFoldDB" id="A0A077WPX0"/>
<protein>
    <recommendedName>
        <fullName evidence="4">Glycoside hydrolase 35 catalytic domain-containing protein</fullName>
    </recommendedName>
</protein>
<dbReference type="SUPFAM" id="SSF49785">
    <property type="entry name" value="Galactose-binding domain-like"/>
    <property type="match status" value="2"/>
</dbReference>
<sequence>MSSALFSIVAILPVILSAIVIYCHQRTYGTLDITTSSVAYNRALYHNVLDWDKYAMYVEGEPTMIFSGEFHYWRIPDRERWSYILKQYQSMGMNAIRIYFHWGYHSSQEGEYNFEGNRDVEYLLNLCEDLGLYVLAAPGPYICAETQAGGYPGWLIAKRHLRVRHAQHMLWRTYDEEFAQYEIEWLNHILPIIARHQITENQQSKRGCVLALQLDNELFETMAAVLPIGLRDQMRVLAKAARDAGITIPLFSNDGFEESSWIARPELESRKGFWSTSAFGLDLYGFDKYVVFPPTSDPTSWLIDTGNSTTGWKEWSSKHMASSMDRLEKTVRAFGGGAKESPLFIPELQGGWFNHYQLGHTYDQIYDFYGDEYTKDIMESALAQGVSIANLYMVYGGTNWGTLGDPDVYTSYDYSACIREYGYLSMRGRRLRETILFARSFDPYFTRTDKITKRTIKSTIKRTISNQRISHDMNNPVLFTFFRNFNTEKIDLFDMQVQSTDGNFTMSCYLPYKHAFISIGNYKAANGLVLLQATVPIHLRMLNEDHTEEIWIVEPNQFGGLAFEHKQMYITGNMQDDVLRRDGPADILKFEKESGWTKIASETGNLYIIGLTKAQVSTLYADFQDPYWTKGKKRFPAFIAWGTDTMVYDQKSRQLNINYRQQDRDLHVVSFSPPADKRLVRPSRGLYHSMPYVYTTELHHQQQLQVPVNTKLGNWQTRPVKFQDMQWHPLKELENGKFSFEALDYHYLSGHVLYSTAFDTPIGRKVKLSLNVRHRATVLVNGQVVGGHTTYSRQLFAAGAKIGPDPWFLGTHTYDLTQYLSDSGVNVLVVLVDSFGLNRQAFIMNDVRNPRGILKVHLSGVPQQPTWKITGTDTRELSNPYNSTGFPDELMSSNDWSTMQVDAQEGYQFMLSTTQGVQWVQFKFRHSRSINMHMPLRMHLNGSFTAFVFLNNALIARYYGNGDSPQHDFYLPDELLQHQNDVHMLVYTWDNTTAGVFVSGWPINQVSGNLLADSSAATANVPVHFVWKDALEI</sequence>
<proteinExistence type="inferred from homology"/>
<name>A0A077WPX0_9FUNG</name>
<dbReference type="GO" id="GO:0005975">
    <property type="term" value="P:carbohydrate metabolic process"/>
    <property type="evidence" value="ECO:0007669"/>
    <property type="project" value="InterPro"/>
</dbReference>
<accession>A0A077WPX0</accession>
<feature type="domain" description="Glycoside hydrolase 35 catalytic" evidence="4">
    <location>
        <begin position="56"/>
        <end position="432"/>
    </location>
</feature>
<dbReference type="InterPro" id="IPR031330">
    <property type="entry name" value="Gly_Hdrlase_35_cat"/>
</dbReference>
<evidence type="ECO:0000256" key="1">
    <source>
        <dbReference type="ARBA" id="ARBA00009809"/>
    </source>
</evidence>